<comment type="caution">
    <text evidence="2">The sequence shown here is derived from an EMBL/GenBank/DDBJ whole genome shotgun (WGS) entry which is preliminary data.</text>
</comment>
<proteinExistence type="predicted"/>
<gene>
    <name evidence="2" type="ORF">KDL28_02465</name>
</gene>
<dbReference type="EMBL" id="JAGSOV010000008">
    <property type="protein sequence ID" value="MCO1653912.1"/>
    <property type="molecule type" value="Genomic_DNA"/>
</dbReference>
<dbReference type="RefSeq" id="WP_252435525.1">
    <property type="nucleotide sequence ID" value="NZ_JAGSOV010000008.1"/>
</dbReference>
<dbReference type="CDD" id="cd00586">
    <property type="entry name" value="4HBT"/>
    <property type="match status" value="1"/>
</dbReference>
<organism evidence="2 3">
    <name type="scientific">Pseudonocardia humida</name>
    <dbReference type="NCBI Taxonomy" id="2800819"/>
    <lineage>
        <taxon>Bacteria</taxon>
        <taxon>Bacillati</taxon>
        <taxon>Actinomycetota</taxon>
        <taxon>Actinomycetes</taxon>
        <taxon>Pseudonocardiales</taxon>
        <taxon>Pseudonocardiaceae</taxon>
        <taxon>Pseudonocardia</taxon>
    </lineage>
</organism>
<dbReference type="InterPro" id="IPR029069">
    <property type="entry name" value="HotDog_dom_sf"/>
</dbReference>
<keyword evidence="3" id="KW-1185">Reference proteome</keyword>
<dbReference type="Pfam" id="PF13279">
    <property type="entry name" value="4HBT_2"/>
    <property type="match status" value="1"/>
</dbReference>
<name>A0ABT0ZT77_9PSEU</name>
<evidence type="ECO:0000313" key="2">
    <source>
        <dbReference type="EMBL" id="MCO1653912.1"/>
    </source>
</evidence>
<dbReference type="SUPFAM" id="SSF54637">
    <property type="entry name" value="Thioesterase/thiol ester dehydrase-isomerase"/>
    <property type="match status" value="1"/>
</dbReference>
<protein>
    <submittedName>
        <fullName evidence="2">Acyl-CoA thioesterase</fullName>
    </submittedName>
</protein>
<dbReference type="Gene3D" id="3.10.129.10">
    <property type="entry name" value="Hotdog Thioesterase"/>
    <property type="match status" value="1"/>
</dbReference>
<accession>A0ABT0ZT77</accession>
<evidence type="ECO:0000313" key="3">
    <source>
        <dbReference type="Proteomes" id="UP001165283"/>
    </source>
</evidence>
<feature type="region of interest" description="Disordered" evidence="1">
    <location>
        <begin position="1"/>
        <end position="50"/>
    </location>
</feature>
<dbReference type="Proteomes" id="UP001165283">
    <property type="component" value="Unassembled WGS sequence"/>
</dbReference>
<evidence type="ECO:0000256" key="1">
    <source>
        <dbReference type="SAM" id="MobiDB-lite"/>
    </source>
</evidence>
<reference evidence="2" key="1">
    <citation type="submission" date="2021-04" db="EMBL/GenBank/DDBJ databases">
        <title>Pseudonocardia sp. nov., isolated from sandy soil of mangrove forest.</title>
        <authorList>
            <person name="Zan Z."/>
            <person name="Huang R."/>
            <person name="Liu W."/>
        </authorList>
    </citation>
    <scope>NUCLEOTIDE SEQUENCE</scope>
    <source>
        <strain evidence="2">S2-4</strain>
    </source>
</reference>
<sequence>MSNSVSDGTTAGGAVVHPEDDGAQDASGSAPLELGPVTPEQRGQPARVRVQRRVEWAQTDAAGHHHWSAVLHWAEEAETVLHERLGIAHRTFGREPRVHLSMDFSGRLYFRDLVEIEIWVGEVGTSSVRYGFTVTRAGENAASGEMVAVHVDLESGRAQPWPQDVRDALTGGGEQVPELVGAG</sequence>